<keyword evidence="2" id="KW-1185">Reference proteome</keyword>
<organism evidence="1 2">
    <name type="scientific">Lindgomyces ingoldianus</name>
    <dbReference type="NCBI Taxonomy" id="673940"/>
    <lineage>
        <taxon>Eukaryota</taxon>
        <taxon>Fungi</taxon>
        <taxon>Dikarya</taxon>
        <taxon>Ascomycota</taxon>
        <taxon>Pezizomycotina</taxon>
        <taxon>Dothideomycetes</taxon>
        <taxon>Pleosporomycetidae</taxon>
        <taxon>Pleosporales</taxon>
        <taxon>Lindgomycetaceae</taxon>
        <taxon>Lindgomyces</taxon>
    </lineage>
</organism>
<accession>A0ACB6QEL8</accession>
<reference evidence="1" key="1">
    <citation type="journal article" date="2020" name="Stud. Mycol.">
        <title>101 Dothideomycetes genomes: a test case for predicting lifestyles and emergence of pathogens.</title>
        <authorList>
            <person name="Haridas S."/>
            <person name="Albert R."/>
            <person name="Binder M."/>
            <person name="Bloem J."/>
            <person name="Labutti K."/>
            <person name="Salamov A."/>
            <person name="Andreopoulos B."/>
            <person name="Baker S."/>
            <person name="Barry K."/>
            <person name="Bills G."/>
            <person name="Bluhm B."/>
            <person name="Cannon C."/>
            <person name="Castanera R."/>
            <person name="Culley D."/>
            <person name="Daum C."/>
            <person name="Ezra D."/>
            <person name="Gonzalez J."/>
            <person name="Henrissat B."/>
            <person name="Kuo A."/>
            <person name="Liang C."/>
            <person name="Lipzen A."/>
            <person name="Lutzoni F."/>
            <person name="Magnuson J."/>
            <person name="Mondo S."/>
            <person name="Nolan M."/>
            <person name="Ohm R."/>
            <person name="Pangilinan J."/>
            <person name="Park H.-J."/>
            <person name="Ramirez L."/>
            <person name="Alfaro M."/>
            <person name="Sun H."/>
            <person name="Tritt A."/>
            <person name="Yoshinaga Y."/>
            <person name="Zwiers L.-H."/>
            <person name="Turgeon B."/>
            <person name="Goodwin S."/>
            <person name="Spatafora J."/>
            <person name="Crous P."/>
            <person name="Grigoriev I."/>
        </authorList>
    </citation>
    <scope>NUCLEOTIDE SEQUENCE</scope>
    <source>
        <strain evidence="1">ATCC 200398</strain>
    </source>
</reference>
<evidence type="ECO:0000313" key="2">
    <source>
        <dbReference type="Proteomes" id="UP000799755"/>
    </source>
</evidence>
<dbReference type="EMBL" id="MU003530">
    <property type="protein sequence ID" value="KAF2465300.1"/>
    <property type="molecule type" value="Genomic_DNA"/>
</dbReference>
<protein>
    <submittedName>
        <fullName evidence="1">Uncharacterized protein</fullName>
    </submittedName>
</protein>
<evidence type="ECO:0000313" key="1">
    <source>
        <dbReference type="EMBL" id="KAF2465300.1"/>
    </source>
</evidence>
<name>A0ACB6QEL8_9PLEO</name>
<dbReference type="Proteomes" id="UP000799755">
    <property type="component" value="Unassembled WGS sequence"/>
</dbReference>
<comment type="caution">
    <text evidence="1">The sequence shown here is derived from an EMBL/GenBank/DDBJ whole genome shotgun (WGS) entry which is preliminary data.</text>
</comment>
<gene>
    <name evidence="1" type="ORF">BDR25DRAFT_295415</name>
</gene>
<sequence>MIPGKAILLQFVFGLGSIAVLPFNNPPGVDIWCGKAYRETNSSFDPGGQLTAPEPSKSLLLDLRFYPRMNLYLSTEEKGSFIVDTPVSYIYGSPYENRTFEPNSPNASQPLPFRTLNIQIWNSLNNKILVPWGKVEVNSTGKEFSFDLSLIDWTNTGSTRVRIIGTSPDGLQSYQSVSTVRILPPRNDTGSVSRIDQRYGALQVKSSLTNDLWKPIFPYSFYTSYDWIVSTLNNASATKNLSTYRALGYNIIHPVPPWPLNVTVLKNFLTICDELELYVMYDMRGTYQNTTAVTEIVALLQKHPSLLLYYTADEPDGAGDTLNATNIAFHHINNLDPYHPISLVLNCANFYFGEYASGAHIILEDTYPIAANTSFSPVYHTVCNSTWGDCGCDDCHAGDPAYPEYVKNKFLDISTRMDDFYRYQEWLGWASQGTRGAGGAPVWGVPQAFYDQGSFWSRFPTPEEEVVMGILRLNHGAKGIVAWIYPTSEPIEKVTGQLATLASGTEFTSYTLEADGVPLEVIGGNGLVDATAWVKHGKVLVSVVYLGYEDHVWHVNVVLPTRVEKIEKTLWGKGDWKVGNGTIYTSTLKGLEVSILLLS</sequence>
<proteinExistence type="predicted"/>